<evidence type="ECO:0000259" key="1">
    <source>
        <dbReference type="Pfam" id="PF22557"/>
    </source>
</evidence>
<dbReference type="RefSeq" id="WP_184814802.1">
    <property type="nucleotide sequence ID" value="NZ_JACHJQ010000008.1"/>
</dbReference>
<dbReference type="Proteomes" id="UP000520767">
    <property type="component" value="Unassembled WGS sequence"/>
</dbReference>
<gene>
    <name evidence="2" type="ORF">FHR82_007023</name>
</gene>
<comment type="caution">
    <text evidence="2">The sequence shown here is derived from an EMBL/GenBank/DDBJ whole genome shotgun (WGS) entry which is preliminary data.</text>
</comment>
<dbReference type="InterPro" id="IPR054335">
    <property type="entry name" value="DuOB_dom"/>
</dbReference>
<dbReference type="EMBL" id="JACHJQ010000008">
    <property type="protein sequence ID" value="MBB4910764.1"/>
    <property type="molecule type" value="Genomic_DNA"/>
</dbReference>
<sequence length="225" mass="25087">MTMRKTIVCLANSRKNAHRCVAGIEFPSPNSHRWIRPIGDRDGHGVSGQEIALDNGAQPQPLDVLEIGLTEWRPEGHQQENYLLDANTPWRWLGQLAWLDAIQLPMSQEPLWVNGSSTFRGLNDRIIVSAETAVTDSLRLIRSQVTICVSNPYDPERLLEVRASFQHAGEGYRLKVTDPTVENMFRPRGVGQYPIGDAILTISLGEEWQGELYKLVAAVVAAPPV</sequence>
<evidence type="ECO:0000313" key="2">
    <source>
        <dbReference type="EMBL" id="MBB4910764.1"/>
    </source>
</evidence>
<protein>
    <recommendedName>
        <fullName evidence="1">Dual OB-containing domain-containing protein</fullName>
    </recommendedName>
</protein>
<reference evidence="2 3" key="1">
    <citation type="submission" date="2020-08" db="EMBL/GenBank/DDBJ databases">
        <title>Genomic Encyclopedia of Type Strains, Phase III (KMG-III): the genomes of soil and plant-associated and newly described type strains.</title>
        <authorList>
            <person name="Whitman W."/>
        </authorList>
    </citation>
    <scope>NUCLEOTIDE SEQUENCE [LARGE SCALE GENOMIC DNA]</scope>
    <source>
        <strain evidence="2 3">CECT 8960</strain>
    </source>
</reference>
<name>A0A7W7QBY2_9PSEU</name>
<dbReference type="AlphaFoldDB" id="A0A7W7QBY2"/>
<proteinExistence type="predicted"/>
<dbReference type="Pfam" id="PF22557">
    <property type="entry name" value="DuOB"/>
    <property type="match status" value="1"/>
</dbReference>
<keyword evidence="3" id="KW-1185">Reference proteome</keyword>
<organism evidence="2 3">
    <name type="scientific">Actinophytocola algeriensis</name>
    <dbReference type="NCBI Taxonomy" id="1768010"/>
    <lineage>
        <taxon>Bacteria</taxon>
        <taxon>Bacillati</taxon>
        <taxon>Actinomycetota</taxon>
        <taxon>Actinomycetes</taxon>
        <taxon>Pseudonocardiales</taxon>
        <taxon>Pseudonocardiaceae</taxon>
    </lineage>
</organism>
<evidence type="ECO:0000313" key="3">
    <source>
        <dbReference type="Proteomes" id="UP000520767"/>
    </source>
</evidence>
<accession>A0A7W7QBY2</accession>
<feature type="domain" description="Dual OB-containing" evidence="1">
    <location>
        <begin position="5"/>
        <end position="219"/>
    </location>
</feature>